<dbReference type="SUPFAM" id="SSF51391">
    <property type="entry name" value="Thiamin phosphate synthase"/>
    <property type="match status" value="1"/>
</dbReference>
<feature type="domain" description="Thiamine phosphate synthase/TenI" evidence="3">
    <location>
        <begin position="12"/>
        <end position="191"/>
    </location>
</feature>
<dbReference type="EC" id="2.5.1.3" evidence="4"/>
<reference evidence="4 5" key="1">
    <citation type="submission" date="2020-08" db="EMBL/GenBank/DDBJ databases">
        <title>Genomic Encyclopedia of Type Strains, Phase IV (KMG-IV): sequencing the most valuable type-strain genomes for metagenomic binning, comparative biology and taxonomic classification.</title>
        <authorList>
            <person name="Goeker M."/>
        </authorList>
    </citation>
    <scope>NUCLEOTIDE SEQUENCE [LARGE SCALE GENOMIC DNA]</scope>
    <source>
        <strain evidence="4 5">DSM 23240</strain>
    </source>
</reference>
<evidence type="ECO:0000313" key="5">
    <source>
        <dbReference type="Proteomes" id="UP000571084"/>
    </source>
</evidence>
<dbReference type="EMBL" id="JACHHQ010000004">
    <property type="protein sequence ID" value="MBB5200293.1"/>
    <property type="molecule type" value="Genomic_DNA"/>
</dbReference>
<dbReference type="InterPro" id="IPR022998">
    <property type="entry name" value="ThiamineP_synth_TenI"/>
</dbReference>
<protein>
    <submittedName>
        <fullName evidence="4">Thiamine-phosphate pyrophosphorylase</fullName>
        <ecNumber evidence="4">2.5.1.3</ecNumber>
    </submittedName>
</protein>
<dbReference type="PANTHER" id="PTHR20857:SF15">
    <property type="entry name" value="THIAMINE-PHOSPHATE SYNTHASE"/>
    <property type="match status" value="1"/>
</dbReference>
<evidence type="ECO:0000256" key="2">
    <source>
        <dbReference type="ARBA" id="ARBA00022977"/>
    </source>
</evidence>
<dbReference type="Gene3D" id="3.20.20.70">
    <property type="entry name" value="Aldolase class I"/>
    <property type="match status" value="1"/>
</dbReference>
<keyword evidence="2" id="KW-0784">Thiamine biosynthesis</keyword>
<sequence length="195" mass="21121">MDISKLALPPKYLVTPEPASKNDTADFIRQLDKSLSAGIRLVQLRAKTLDPTQYKKLATDVLDCCQQHGAILLLNADPKFLNEVDAQGVHLDGTRLATLQQRPLGSDKLISVACHTLEQLKKAEMLGADLVTLSPVLPTASHPEAQPLGWEKFASLTKQTKLRVYALGGMTNQSLDCAQQNGAYGIAGISAFWNG</sequence>
<keyword evidence="5" id="KW-1185">Reference proteome</keyword>
<dbReference type="RefSeq" id="WP_245182126.1">
    <property type="nucleotide sequence ID" value="NZ_JAAOZT010000001.1"/>
</dbReference>
<evidence type="ECO:0000256" key="1">
    <source>
        <dbReference type="ARBA" id="ARBA00004948"/>
    </source>
</evidence>
<dbReference type="CDD" id="cd00564">
    <property type="entry name" value="TMP_TenI"/>
    <property type="match status" value="1"/>
</dbReference>
<comment type="pathway">
    <text evidence="1">Cofactor biosynthesis; thiamine diphosphate biosynthesis.</text>
</comment>
<dbReference type="AlphaFoldDB" id="A0A840RRH0"/>
<dbReference type="GO" id="GO:0004789">
    <property type="term" value="F:thiamine-phosphate diphosphorylase activity"/>
    <property type="evidence" value="ECO:0007669"/>
    <property type="project" value="UniProtKB-EC"/>
</dbReference>
<organism evidence="4 5">
    <name type="scientific">Glaciimonas immobilis</name>
    <dbReference type="NCBI Taxonomy" id="728004"/>
    <lineage>
        <taxon>Bacteria</taxon>
        <taxon>Pseudomonadati</taxon>
        <taxon>Pseudomonadota</taxon>
        <taxon>Betaproteobacteria</taxon>
        <taxon>Burkholderiales</taxon>
        <taxon>Oxalobacteraceae</taxon>
        <taxon>Glaciimonas</taxon>
    </lineage>
</organism>
<dbReference type="InterPro" id="IPR036206">
    <property type="entry name" value="ThiamineP_synth_sf"/>
</dbReference>
<name>A0A840RRH0_9BURK</name>
<dbReference type="GO" id="GO:0005737">
    <property type="term" value="C:cytoplasm"/>
    <property type="evidence" value="ECO:0007669"/>
    <property type="project" value="TreeGrafter"/>
</dbReference>
<gene>
    <name evidence="4" type="ORF">HNR39_002128</name>
</gene>
<dbReference type="InterPro" id="IPR013785">
    <property type="entry name" value="Aldolase_TIM"/>
</dbReference>
<dbReference type="PANTHER" id="PTHR20857">
    <property type="entry name" value="THIAMINE-PHOSPHATE PYROPHOSPHORYLASE"/>
    <property type="match status" value="1"/>
</dbReference>
<evidence type="ECO:0000259" key="3">
    <source>
        <dbReference type="Pfam" id="PF02581"/>
    </source>
</evidence>
<proteinExistence type="predicted"/>
<accession>A0A840RRH0</accession>
<dbReference type="Pfam" id="PF02581">
    <property type="entry name" value="TMP-TENI"/>
    <property type="match status" value="1"/>
</dbReference>
<evidence type="ECO:0000313" key="4">
    <source>
        <dbReference type="EMBL" id="MBB5200293.1"/>
    </source>
</evidence>
<comment type="caution">
    <text evidence="4">The sequence shown here is derived from an EMBL/GenBank/DDBJ whole genome shotgun (WGS) entry which is preliminary data.</text>
</comment>
<dbReference type="Proteomes" id="UP000571084">
    <property type="component" value="Unassembled WGS sequence"/>
</dbReference>
<keyword evidence="4" id="KW-0808">Transferase</keyword>
<dbReference type="GO" id="GO:0009228">
    <property type="term" value="P:thiamine biosynthetic process"/>
    <property type="evidence" value="ECO:0007669"/>
    <property type="project" value="UniProtKB-KW"/>
</dbReference>